<evidence type="ECO:0000256" key="1">
    <source>
        <dbReference type="ARBA" id="ARBA00004123"/>
    </source>
</evidence>
<evidence type="ECO:0000256" key="5">
    <source>
        <dbReference type="ARBA" id="ARBA00023242"/>
    </source>
</evidence>
<evidence type="ECO:0000313" key="9">
    <source>
        <dbReference type="Proteomes" id="UP001489004"/>
    </source>
</evidence>
<evidence type="ECO:0000256" key="2">
    <source>
        <dbReference type="ARBA" id="ARBA00004906"/>
    </source>
</evidence>
<organism evidence="8 9">
    <name type="scientific">[Myrmecia] bisecta</name>
    <dbReference type="NCBI Taxonomy" id="41462"/>
    <lineage>
        <taxon>Eukaryota</taxon>
        <taxon>Viridiplantae</taxon>
        <taxon>Chlorophyta</taxon>
        <taxon>core chlorophytes</taxon>
        <taxon>Trebouxiophyceae</taxon>
        <taxon>Trebouxiales</taxon>
        <taxon>Trebouxiaceae</taxon>
        <taxon>Myrmecia</taxon>
    </lineage>
</organism>
<comment type="pathway">
    <text evidence="2">Protein modification; protein ubiquitination.</text>
</comment>
<comment type="subcellular location">
    <subcellularLocation>
        <location evidence="1">Nucleus</location>
    </subcellularLocation>
</comment>
<dbReference type="InterPro" id="IPR000210">
    <property type="entry name" value="BTB/POZ_dom"/>
</dbReference>
<dbReference type="InterPro" id="IPR011333">
    <property type="entry name" value="SKP1/BTB/POZ_sf"/>
</dbReference>
<dbReference type="InterPro" id="IPR056423">
    <property type="entry name" value="BACK_BPM_SPOP"/>
</dbReference>
<evidence type="ECO:0000256" key="6">
    <source>
        <dbReference type="SAM" id="MobiDB-lite"/>
    </source>
</evidence>
<dbReference type="SMART" id="SM00225">
    <property type="entry name" value="BTB"/>
    <property type="match status" value="1"/>
</dbReference>
<reference evidence="8 9" key="1">
    <citation type="journal article" date="2024" name="Nat. Commun.">
        <title>Phylogenomics reveals the evolutionary origins of lichenization in chlorophyte algae.</title>
        <authorList>
            <person name="Puginier C."/>
            <person name="Libourel C."/>
            <person name="Otte J."/>
            <person name="Skaloud P."/>
            <person name="Haon M."/>
            <person name="Grisel S."/>
            <person name="Petersen M."/>
            <person name="Berrin J.G."/>
            <person name="Delaux P.M."/>
            <person name="Dal Grande F."/>
            <person name="Keller J."/>
        </authorList>
    </citation>
    <scope>NUCLEOTIDE SEQUENCE [LARGE SCALE GENOMIC DNA]</scope>
    <source>
        <strain evidence="8 9">SAG 2043</strain>
    </source>
</reference>
<comment type="similarity">
    <text evidence="3">Belongs to the Tdpoz family.</text>
</comment>
<dbReference type="Proteomes" id="UP001489004">
    <property type="component" value="Unassembled WGS sequence"/>
</dbReference>
<evidence type="ECO:0000256" key="3">
    <source>
        <dbReference type="ARBA" id="ARBA00010846"/>
    </source>
</evidence>
<evidence type="ECO:0000313" key="8">
    <source>
        <dbReference type="EMBL" id="KAK9829629.1"/>
    </source>
</evidence>
<dbReference type="EMBL" id="JALJOR010000001">
    <property type="protein sequence ID" value="KAK9829629.1"/>
    <property type="molecule type" value="Genomic_DNA"/>
</dbReference>
<dbReference type="PANTHER" id="PTHR24413">
    <property type="entry name" value="SPECKLE-TYPE POZ PROTEIN"/>
    <property type="match status" value="1"/>
</dbReference>
<accession>A0AAW1R7K2</accession>
<keyword evidence="9" id="KW-1185">Reference proteome</keyword>
<proteinExistence type="inferred from homology"/>
<dbReference type="PROSITE" id="PS50097">
    <property type="entry name" value="BTB"/>
    <property type="match status" value="1"/>
</dbReference>
<keyword evidence="4" id="KW-0833">Ubl conjugation pathway</keyword>
<dbReference type="SUPFAM" id="SSF54695">
    <property type="entry name" value="POZ domain"/>
    <property type="match status" value="1"/>
</dbReference>
<dbReference type="AlphaFoldDB" id="A0AAW1R7K2"/>
<keyword evidence="5" id="KW-0539">Nucleus</keyword>
<protein>
    <recommendedName>
        <fullName evidence="7">BTB domain-containing protein</fullName>
    </recommendedName>
</protein>
<evidence type="ECO:0000259" key="7">
    <source>
        <dbReference type="PROSITE" id="PS50097"/>
    </source>
</evidence>
<evidence type="ECO:0000256" key="4">
    <source>
        <dbReference type="ARBA" id="ARBA00022786"/>
    </source>
</evidence>
<dbReference type="Gene3D" id="3.30.710.10">
    <property type="entry name" value="Potassium Channel Kv1.1, Chain A"/>
    <property type="match status" value="1"/>
</dbReference>
<dbReference type="GO" id="GO:0005634">
    <property type="term" value="C:nucleus"/>
    <property type="evidence" value="ECO:0007669"/>
    <property type="project" value="UniProtKB-SubCell"/>
</dbReference>
<sequence>MIKARLHASINTARGSLKRLPNHSREQLCLGRTVSFRYKVQDHKSQALSDLTLLVGRSKLPAHRLILAAASPVFKQMFEAEADGPATTELRIDDADPATMKRLLACMMGGQVCCATNCRAHNASPVRTIDDVILLLRAADKYGVDWVKSFCERTLVDDYLSTKEVMPLLEMAQQFNCKVLRDGCSKFAGTSGQLPAILRGPEFLGLMRSHPELAQEFSAAAAEEAGRQRSYYGYGSARGRCAMSEDTVDLDEDEEDLFEDEDDDEEEGY</sequence>
<gene>
    <name evidence="8" type="ORF">WJX72_006978</name>
</gene>
<dbReference type="Gene3D" id="1.25.40.420">
    <property type="match status" value="1"/>
</dbReference>
<feature type="domain" description="BTB" evidence="7">
    <location>
        <begin position="49"/>
        <end position="112"/>
    </location>
</feature>
<comment type="caution">
    <text evidence="8">The sequence shown here is derived from an EMBL/GenBank/DDBJ whole genome shotgun (WGS) entry which is preliminary data.</text>
</comment>
<name>A0AAW1R7K2_9CHLO</name>
<dbReference type="CDD" id="cd18186">
    <property type="entry name" value="BTB_POZ_ZBTB_KLHL-like"/>
    <property type="match status" value="1"/>
</dbReference>
<feature type="region of interest" description="Disordered" evidence="6">
    <location>
        <begin position="246"/>
        <end position="269"/>
    </location>
</feature>
<dbReference type="Pfam" id="PF00651">
    <property type="entry name" value="BTB"/>
    <property type="match status" value="1"/>
</dbReference>
<dbReference type="Pfam" id="PF24570">
    <property type="entry name" value="BACK_BPM_SPOP"/>
    <property type="match status" value="1"/>
</dbReference>